<proteinExistence type="inferred from homology"/>
<accession>A0A6J6GQW3</accession>
<dbReference type="PRINTS" id="PR00081">
    <property type="entry name" value="GDHRDH"/>
</dbReference>
<dbReference type="PRINTS" id="PR00080">
    <property type="entry name" value="SDRFAMILY"/>
</dbReference>
<comment type="similarity">
    <text evidence="1">Belongs to the short-chain dehydrogenases/reductases (SDR) family.</text>
</comment>
<evidence type="ECO:0000256" key="1">
    <source>
        <dbReference type="ARBA" id="ARBA00006484"/>
    </source>
</evidence>
<dbReference type="SMART" id="SM00822">
    <property type="entry name" value="PKS_KR"/>
    <property type="match status" value="1"/>
</dbReference>
<sequence length="262" mass="27531">MSGLGILQLDGLNALVTGGGSGIGRQIALGFAEAGANLVLIGRRLAPLEETAKLAAAFGAKSIVIASDITNEDDMKRIEAQAGRVDILLNCAGAAPNGSWKTVSLKEWRDVFAINVDAMFRLCQIFAPKMMDNGYGRIINISSVYGSMGGNPALYPGMDWDVASYFASKHAVHGITHYLAPRLAPFNVCINTLSPGGFSGSDMNEDAGMGSDEMLEAFYSVVPMRRLGGSKDIAAAGVFLASPGASYTTGQDLKVDGGWSVW</sequence>
<reference evidence="4" key="1">
    <citation type="submission" date="2020-05" db="EMBL/GenBank/DDBJ databases">
        <authorList>
            <person name="Chiriac C."/>
            <person name="Salcher M."/>
            <person name="Ghai R."/>
            <person name="Kavagutti S V."/>
        </authorList>
    </citation>
    <scope>NUCLEOTIDE SEQUENCE</scope>
</reference>
<dbReference type="InterPro" id="IPR057326">
    <property type="entry name" value="KR_dom"/>
</dbReference>
<dbReference type="Gene3D" id="3.40.50.720">
    <property type="entry name" value="NAD(P)-binding Rossmann-like Domain"/>
    <property type="match status" value="1"/>
</dbReference>
<name>A0A6J6GQW3_9ZZZZ</name>
<evidence type="ECO:0000256" key="2">
    <source>
        <dbReference type="ARBA" id="ARBA00023002"/>
    </source>
</evidence>
<dbReference type="SUPFAM" id="SSF51735">
    <property type="entry name" value="NAD(P)-binding Rossmann-fold domains"/>
    <property type="match status" value="1"/>
</dbReference>
<dbReference type="InterPro" id="IPR036291">
    <property type="entry name" value="NAD(P)-bd_dom_sf"/>
</dbReference>
<evidence type="ECO:0000259" key="3">
    <source>
        <dbReference type="SMART" id="SM00822"/>
    </source>
</evidence>
<organism evidence="4">
    <name type="scientific">freshwater metagenome</name>
    <dbReference type="NCBI Taxonomy" id="449393"/>
    <lineage>
        <taxon>unclassified sequences</taxon>
        <taxon>metagenomes</taxon>
        <taxon>ecological metagenomes</taxon>
    </lineage>
</organism>
<keyword evidence="2" id="KW-0560">Oxidoreductase</keyword>
<dbReference type="GO" id="GO:0016616">
    <property type="term" value="F:oxidoreductase activity, acting on the CH-OH group of donors, NAD or NADP as acceptor"/>
    <property type="evidence" value="ECO:0007669"/>
    <property type="project" value="UniProtKB-ARBA"/>
</dbReference>
<dbReference type="AlphaFoldDB" id="A0A6J6GQW3"/>
<dbReference type="CDD" id="cd05233">
    <property type="entry name" value="SDR_c"/>
    <property type="match status" value="1"/>
</dbReference>
<dbReference type="Pfam" id="PF13561">
    <property type="entry name" value="adh_short_C2"/>
    <property type="match status" value="1"/>
</dbReference>
<gene>
    <name evidence="4" type="ORF">UFOPK1795_01068</name>
</gene>
<feature type="domain" description="Ketoreductase" evidence="3">
    <location>
        <begin position="12"/>
        <end position="196"/>
    </location>
</feature>
<dbReference type="EMBL" id="CAEZUG010000073">
    <property type="protein sequence ID" value="CAB4599148.1"/>
    <property type="molecule type" value="Genomic_DNA"/>
</dbReference>
<dbReference type="InterPro" id="IPR002347">
    <property type="entry name" value="SDR_fam"/>
</dbReference>
<dbReference type="FunFam" id="3.40.50.720:FF:000084">
    <property type="entry name" value="Short-chain dehydrogenase reductase"/>
    <property type="match status" value="1"/>
</dbReference>
<evidence type="ECO:0000313" key="4">
    <source>
        <dbReference type="EMBL" id="CAB4599148.1"/>
    </source>
</evidence>
<dbReference type="PANTHER" id="PTHR42760">
    <property type="entry name" value="SHORT-CHAIN DEHYDROGENASES/REDUCTASES FAMILY MEMBER"/>
    <property type="match status" value="1"/>
</dbReference>
<protein>
    <submittedName>
        <fullName evidence="4">Unannotated protein</fullName>
    </submittedName>
</protein>
<dbReference type="PANTHER" id="PTHR42760:SF133">
    <property type="entry name" value="3-OXOACYL-[ACYL-CARRIER-PROTEIN] REDUCTASE"/>
    <property type="match status" value="1"/>
</dbReference>